<keyword evidence="6 11" id="KW-0812">Transmembrane</keyword>
<protein>
    <recommendedName>
        <fullName evidence="3">histidine kinase</fullName>
        <ecNumber evidence="3">2.7.13.3</ecNumber>
    </recommendedName>
</protein>
<dbReference type="SUPFAM" id="SSF47384">
    <property type="entry name" value="Homodimeric domain of signal transducing histidine kinase"/>
    <property type="match status" value="1"/>
</dbReference>
<comment type="catalytic activity">
    <reaction evidence="1">
        <text>ATP + protein L-histidine = ADP + protein N-phospho-L-histidine.</text>
        <dbReference type="EC" id="2.7.13.3"/>
    </reaction>
</comment>
<dbReference type="SMART" id="SM00388">
    <property type="entry name" value="HisKA"/>
    <property type="match status" value="1"/>
</dbReference>
<feature type="domain" description="HAMP" evidence="13">
    <location>
        <begin position="176"/>
        <end position="229"/>
    </location>
</feature>
<accession>A0A1I5ZB20</accession>
<evidence type="ECO:0000256" key="1">
    <source>
        <dbReference type="ARBA" id="ARBA00000085"/>
    </source>
</evidence>
<dbReference type="InterPro" id="IPR003594">
    <property type="entry name" value="HATPase_dom"/>
</dbReference>
<comment type="subcellular location">
    <subcellularLocation>
        <location evidence="2">Membrane</location>
    </subcellularLocation>
</comment>
<reference evidence="15" key="1">
    <citation type="submission" date="2016-10" db="EMBL/GenBank/DDBJ databases">
        <authorList>
            <person name="Varghese N."/>
            <person name="Submissions S."/>
        </authorList>
    </citation>
    <scope>NUCLEOTIDE SEQUENCE [LARGE SCALE GENOMIC DNA]</scope>
    <source>
        <strain evidence="15">OR362-8,ATCC BAA-1266,JCM 13504</strain>
    </source>
</reference>
<dbReference type="PANTHER" id="PTHR45436:SF5">
    <property type="entry name" value="SENSOR HISTIDINE KINASE TRCS"/>
    <property type="match status" value="1"/>
</dbReference>
<dbReference type="Pfam" id="PF02518">
    <property type="entry name" value="HATPase_c"/>
    <property type="match status" value="1"/>
</dbReference>
<dbReference type="InterPro" id="IPR005467">
    <property type="entry name" value="His_kinase_dom"/>
</dbReference>
<keyword evidence="10 11" id="KW-0472">Membrane</keyword>
<dbReference type="PROSITE" id="PS50885">
    <property type="entry name" value="HAMP"/>
    <property type="match status" value="1"/>
</dbReference>
<evidence type="ECO:0000256" key="4">
    <source>
        <dbReference type="ARBA" id="ARBA00022553"/>
    </source>
</evidence>
<dbReference type="FunFam" id="1.10.287.130:FF:000001">
    <property type="entry name" value="Two-component sensor histidine kinase"/>
    <property type="match status" value="1"/>
</dbReference>
<proteinExistence type="predicted"/>
<evidence type="ECO:0000256" key="8">
    <source>
        <dbReference type="ARBA" id="ARBA00022989"/>
    </source>
</evidence>
<dbReference type="SUPFAM" id="SSF55874">
    <property type="entry name" value="ATPase domain of HSP90 chaperone/DNA topoisomerase II/histidine kinase"/>
    <property type="match status" value="1"/>
</dbReference>
<keyword evidence="8 11" id="KW-1133">Transmembrane helix</keyword>
<keyword evidence="4" id="KW-0597">Phosphoprotein</keyword>
<dbReference type="PROSITE" id="PS50109">
    <property type="entry name" value="HIS_KIN"/>
    <property type="match status" value="1"/>
</dbReference>
<dbReference type="InterPro" id="IPR004358">
    <property type="entry name" value="Sig_transdc_His_kin-like_C"/>
</dbReference>
<keyword evidence="15" id="KW-1185">Reference proteome</keyword>
<dbReference type="GO" id="GO:0005886">
    <property type="term" value="C:plasma membrane"/>
    <property type="evidence" value="ECO:0007669"/>
    <property type="project" value="TreeGrafter"/>
</dbReference>
<organism evidence="14 15">
    <name type="scientific">Hymenobacter arizonensis</name>
    <name type="common">Siccationidurans arizonensis</name>
    <dbReference type="NCBI Taxonomy" id="1227077"/>
    <lineage>
        <taxon>Bacteria</taxon>
        <taxon>Pseudomonadati</taxon>
        <taxon>Bacteroidota</taxon>
        <taxon>Cytophagia</taxon>
        <taxon>Cytophagales</taxon>
        <taxon>Hymenobacteraceae</taxon>
        <taxon>Hymenobacter</taxon>
    </lineage>
</organism>
<dbReference type="PANTHER" id="PTHR45436">
    <property type="entry name" value="SENSOR HISTIDINE KINASE YKOH"/>
    <property type="match status" value="1"/>
</dbReference>
<dbReference type="OrthoDB" id="594725at2"/>
<dbReference type="SMART" id="SM00304">
    <property type="entry name" value="HAMP"/>
    <property type="match status" value="1"/>
</dbReference>
<dbReference type="EC" id="2.7.13.3" evidence="3"/>
<keyword evidence="9" id="KW-0902">Two-component regulatory system</keyword>
<dbReference type="Pfam" id="PF00512">
    <property type="entry name" value="HisKA"/>
    <property type="match status" value="1"/>
</dbReference>
<dbReference type="EMBL" id="FOXS01000003">
    <property type="protein sequence ID" value="SFQ53681.1"/>
    <property type="molecule type" value="Genomic_DNA"/>
</dbReference>
<evidence type="ECO:0000256" key="7">
    <source>
        <dbReference type="ARBA" id="ARBA00022777"/>
    </source>
</evidence>
<dbReference type="Gene3D" id="6.10.340.10">
    <property type="match status" value="1"/>
</dbReference>
<evidence type="ECO:0000259" key="12">
    <source>
        <dbReference type="PROSITE" id="PS50109"/>
    </source>
</evidence>
<evidence type="ECO:0000313" key="15">
    <source>
        <dbReference type="Proteomes" id="UP000199029"/>
    </source>
</evidence>
<dbReference type="SMART" id="SM00387">
    <property type="entry name" value="HATPase_c"/>
    <property type="match status" value="1"/>
</dbReference>
<feature type="domain" description="Histidine kinase" evidence="12">
    <location>
        <begin position="237"/>
        <end position="455"/>
    </location>
</feature>
<dbReference type="Pfam" id="PF00672">
    <property type="entry name" value="HAMP"/>
    <property type="match status" value="1"/>
</dbReference>
<evidence type="ECO:0000256" key="10">
    <source>
        <dbReference type="ARBA" id="ARBA00023136"/>
    </source>
</evidence>
<evidence type="ECO:0000256" key="5">
    <source>
        <dbReference type="ARBA" id="ARBA00022679"/>
    </source>
</evidence>
<dbReference type="InterPro" id="IPR036097">
    <property type="entry name" value="HisK_dim/P_sf"/>
</dbReference>
<feature type="transmembrane region" description="Helical" evidence="11">
    <location>
        <begin position="151"/>
        <end position="175"/>
    </location>
</feature>
<sequence length="455" mass="50492">MNIRTRLALQFTLLVALLLTCGLSAIYYLQRKSTHDLFEQRLTERAQLTAALYLEADEQSWAVTEKVRQRLLHELPGEIMGIYDQRGNPRFLQEPSTRFPASLLAQLLHKPRVVSTVGGRQTVGIFYNDNQGNFRILVSALNVTGQDQLAYLRLVMAAVLVVSLGLSFGLGWLFAKSAFEPVRLIVQHARRIGVSDLHLRVPVGKSHDELTELAETFNLMIQRLQAAFQQQQSFISNASHELRTPLTAMIGELDITLNRPRPLAMYQEALSSTLAEAQKLKDIVNRLLQLAQLDANELDLPVGSLLRLDEVLYAACEEISVTHPGQQVSVQIGQLPDNTEELTIPGDENLFRLALTNLIGNACKFSDGRPVLCTLSYEGSRLLLCVIDQGIGIAPEDLAHIRQAFFRAENARAFSGFGVGLSLAVKIIELHGGALEIESELRKGTTMRVVLPLRG</sequence>
<dbReference type="InterPro" id="IPR050428">
    <property type="entry name" value="TCS_sensor_his_kinase"/>
</dbReference>
<dbReference type="CDD" id="cd00082">
    <property type="entry name" value="HisKA"/>
    <property type="match status" value="1"/>
</dbReference>
<keyword evidence="7 14" id="KW-0418">Kinase</keyword>
<evidence type="ECO:0000259" key="13">
    <source>
        <dbReference type="PROSITE" id="PS50885"/>
    </source>
</evidence>
<dbReference type="STRING" id="1227077.SAMN04515668_2896"/>
<dbReference type="InterPro" id="IPR003661">
    <property type="entry name" value="HisK_dim/P_dom"/>
</dbReference>
<evidence type="ECO:0000313" key="14">
    <source>
        <dbReference type="EMBL" id="SFQ53681.1"/>
    </source>
</evidence>
<evidence type="ECO:0000256" key="11">
    <source>
        <dbReference type="SAM" id="Phobius"/>
    </source>
</evidence>
<dbReference type="GO" id="GO:0000155">
    <property type="term" value="F:phosphorelay sensor kinase activity"/>
    <property type="evidence" value="ECO:0007669"/>
    <property type="project" value="InterPro"/>
</dbReference>
<dbReference type="InterPro" id="IPR036890">
    <property type="entry name" value="HATPase_C_sf"/>
</dbReference>
<dbReference type="Proteomes" id="UP000199029">
    <property type="component" value="Unassembled WGS sequence"/>
</dbReference>
<keyword evidence="5" id="KW-0808">Transferase</keyword>
<dbReference type="Gene3D" id="1.10.287.130">
    <property type="match status" value="1"/>
</dbReference>
<evidence type="ECO:0000256" key="6">
    <source>
        <dbReference type="ARBA" id="ARBA00022692"/>
    </source>
</evidence>
<dbReference type="CDD" id="cd06225">
    <property type="entry name" value="HAMP"/>
    <property type="match status" value="1"/>
</dbReference>
<dbReference type="SUPFAM" id="SSF158472">
    <property type="entry name" value="HAMP domain-like"/>
    <property type="match status" value="1"/>
</dbReference>
<dbReference type="PRINTS" id="PR00344">
    <property type="entry name" value="BCTRLSENSOR"/>
</dbReference>
<evidence type="ECO:0000256" key="2">
    <source>
        <dbReference type="ARBA" id="ARBA00004370"/>
    </source>
</evidence>
<evidence type="ECO:0000256" key="9">
    <source>
        <dbReference type="ARBA" id="ARBA00023012"/>
    </source>
</evidence>
<dbReference type="Gene3D" id="3.30.565.10">
    <property type="entry name" value="Histidine kinase-like ATPase, C-terminal domain"/>
    <property type="match status" value="1"/>
</dbReference>
<gene>
    <name evidence="14" type="ORF">SAMN04515668_2896</name>
</gene>
<evidence type="ECO:0000256" key="3">
    <source>
        <dbReference type="ARBA" id="ARBA00012438"/>
    </source>
</evidence>
<dbReference type="InterPro" id="IPR003660">
    <property type="entry name" value="HAMP_dom"/>
</dbReference>
<dbReference type="AlphaFoldDB" id="A0A1I5ZB20"/>
<name>A0A1I5ZB20_HYMAR</name>